<dbReference type="Pfam" id="PF01026">
    <property type="entry name" value="TatD_DNase"/>
    <property type="match status" value="1"/>
</dbReference>
<dbReference type="PIRSF" id="PIRSF005902">
    <property type="entry name" value="DNase_TatD"/>
    <property type="match status" value="1"/>
</dbReference>
<dbReference type="GO" id="GO:0016788">
    <property type="term" value="F:hydrolase activity, acting on ester bonds"/>
    <property type="evidence" value="ECO:0007669"/>
    <property type="project" value="InterPro"/>
</dbReference>
<comment type="similarity">
    <text evidence="1">Belongs to the metallo-dependent hydrolases superfamily. TatD-type hydrolase family.</text>
</comment>
<dbReference type="PANTHER" id="PTHR46124:SF2">
    <property type="entry name" value="D-AMINOACYL-TRNA DEACYLASE"/>
    <property type="match status" value="1"/>
</dbReference>
<feature type="binding site" evidence="4">
    <location>
        <position position="154"/>
    </location>
    <ligand>
        <name>a divalent metal cation</name>
        <dbReference type="ChEBI" id="CHEBI:60240"/>
        <label>2</label>
    </ligand>
</feature>
<dbReference type="InterPro" id="IPR032466">
    <property type="entry name" value="Metal_Hydrolase"/>
</dbReference>
<dbReference type="InterPro" id="IPR015991">
    <property type="entry name" value="TatD/YcfH-like"/>
</dbReference>
<gene>
    <name evidence="5" type="ORF">PZ740_06115</name>
</gene>
<dbReference type="FunFam" id="3.20.20.140:FF:000005">
    <property type="entry name" value="TatD family hydrolase"/>
    <property type="match status" value="1"/>
</dbReference>
<dbReference type="CDD" id="cd01310">
    <property type="entry name" value="TatD_DNAse"/>
    <property type="match status" value="1"/>
</dbReference>
<evidence type="ECO:0000256" key="2">
    <source>
        <dbReference type="ARBA" id="ARBA00022723"/>
    </source>
</evidence>
<dbReference type="GO" id="GO:0005829">
    <property type="term" value="C:cytosol"/>
    <property type="evidence" value="ECO:0007669"/>
    <property type="project" value="TreeGrafter"/>
</dbReference>
<evidence type="ECO:0000313" key="6">
    <source>
        <dbReference type="Proteomes" id="UP001301140"/>
    </source>
</evidence>
<keyword evidence="2 4" id="KW-0479">Metal-binding</keyword>
<dbReference type="PROSITE" id="PS01091">
    <property type="entry name" value="TATD_3"/>
    <property type="match status" value="1"/>
</dbReference>
<dbReference type="PANTHER" id="PTHR46124">
    <property type="entry name" value="D-AMINOACYL-TRNA DEACYLASE"/>
    <property type="match status" value="1"/>
</dbReference>
<evidence type="ECO:0000256" key="3">
    <source>
        <dbReference type="ARBA" id="ARBA00022801"/>
    </source>
</evidence>
<sequence>MIVDSHCHLDYDGLAEDEAAVVARAVEAGVGLMVTIGTTRAGWAKALGVAERHPEVLCALGIHPHHAGEQGLDDPAPLIEAARHPRVVGIGESGLDYFYDYGPRERQAASFRTHIRAARETGLPLVVHTREAEEDTIAILEDEMVKGAFTGVIHCYSSSRWLAERAVAMGLYLGIGGILTFKKSEAIRATVADMPLDRLLLETDAPYLAPMPLRGRTNEPAFTVHTAKALAALKGLPLAEIERATTANFCRLFTRAAALRPAA</sequence>
<dbReference type="NCBIfam" id="TIGR00010">
    <property type="entry name" value="YchF/TatD family DNA exonuclease"/>
    <property type="match status" value="1"/>
</dbReference>
<dbReference type="PROSITE" id="PS01090">
    <property type="entry name" value="TATD_2"/>
    <property type="match status" value="1"/>
</dbReference>
<dbReference type="PROSITE" id="PS01137">
    <property type="entry name" value="TATD_1"/>
    <property type="match status" value="1"/>
</dbReference>
<keyword evidence="6" id="KW-1185">Reference proteome</keyword>
<dbReference type="SUPFAM" id="SSF51556">
    <property type="entry name" value="Metallo-dependent hydrolases"/>
    <property type="match status" value="1"/>
</dbReference>
<dbReference type="InterPro" id="IPR001130">
    <property type="entry name" value="TatD-like"/>
</dbReference>
<dbReference type="Proteomes" id="UP001301140">
    <property type="component" value="Unassembled WGS sequence"/>
</dbReference>
<dbReference type="EMBL" id="JARGEQ010000051">
    <property type="protein sequence ID" value="MDF1585958.1"/>
    <property type="molecule type" value="Genomic_DNA"/>
</dbReference>
<evidence type="ECO:0000256" key="4">
    <source>
        <dbReference type="PIRSR" id="PIRSR005902-1"/>
    </source>
</evidence>
<organism evidence="5 6">
    <name type="scientific">Marinimicrococcus flavescens</name>
    <dbReference type="NCBI Taxonomy" id="3031815"/>
    <lineage>
        <taxon>Bacteria</taxon>
        <taxon>Pseudomonadati</taxon>
        <taxon>Pseudomonadota</taxon>
        <taxon>Alphaproteobacteria</taxon>
        <taxon>Geminicoccales</taxon>
        <taxon>Geminicoccaceae</taxon>
        <taxon>Marinimicrococcus</taxon>
    </lineage>
</organism>
<feature type="binding site" evidence="4">
    <location>
        <position position="6"/>
    </location>
    <ligand>
        <name>a divalent metal cation</name>
        <dbReference type="ChEBI" id="CHEBI:60240"/>
        <label>1</label>
    </ligand>
</feature>
<reference evidence="5 6" key="1">
    <citation type="submission" date="2023-03" db="EMBL/GenBank/DDBJ databases">
        <title>YIM 152171 draft genome.</title>
        <authorList>
            <person name="Yang Z."/>
        </authorList>
    </citation>
    <scope>NUCLEOTIDE SEQUENCE [LARGE SCALE GENOMIC DNA]</scope>
    <source>
        <strain evidence="5 6">YIM 152171</strain>
    </source>
</reference>
<comment type="caution">
    <text evidence="5">The sequence shown here is derived from an EMBL/GenBank/DDBJ whole genome shotgun (WGS) entry which is preliminary data.</text>
</comment>
<evidence type="ECO:0000256" key="1">
    <source>
        <dbReference type="ARBA" id="ARBA00009275"/>
    </source>
</evidence>
<dbReference type="RefSeq" id="WP_327788374.1">
    <property type="nucleotide sequence ID" value="NZ_JARGEQ010000051.1"/>
</dbReference>
<feature type="binding site" evidence="4">
    <location>
        <position position="204"/>
    </location>
    <ligand>
        <name>a divalent metal cation</name>
        <dbReference type="ChEBI" id="CHEBI:60240"/>
        <label>1</label>
    </ligand>
</feature>
<dbReference type="GO" id="GO:0004536">
    <property type="term" value="F:DNA nuclease activity"/>
    <property type="evidence" value="ECO:0007669"/>
    <property type="project" value="InterPro"/>
</dbReference>
<accession>A0AAP3XPW5</accession>
<feature type="binding site" evidence="4">
    <location>
        <position position="92"/>
    </location>
    <ligand>
        <name>a divalent metal cation</name>
        <dbReference type="ChEBI" id="CHEBI:60240"/>
        <label>1</label>
    </ligand>
</feature>
<proteinExistence type="inferred from homology"/>
<dbReference type="GO" id="GO:0046872">
    <property type="term" value="F:metal ion binding"/>
    <property type="evidence" value="ECO:0007669"/>
    <property type="project" value="UniProtKB-KW"/>
</dbReference>
<keyword evidence="3 5" id="KW-0378">Hydrolase</keyword>
<feature type="binding site" evidence="4">
    <location>
        <position position="8"/>
    </location>
    <ligand>
        <name>a divalent metal cation</name>
        <dbReference type="ChEBI" id="CHEBI:60240"/>
        <label>1</label>
    </ligand>
</feature>
<dbReference type="InterPro" id="IPR018228">
    <property type="entry name" value="DNase_TatD-rel_CS"/>
</dbReference>
<dbReference type="AlphaFoldDB" id="A0AAP3XPW5"/>
<protein>
    <submittedName>
        <fullName evidence="5">TatD family hydrolase</fullName>
    </submittedName>
</protein>
<name>A0AAP3XPW5_9PROT</name>
<dbReference type="Gene3D" id="3.20.20.140">
    <property type="entry name" value="Metal-dependent hydrolases"/>
    <property type="match status" value="1"/>
</dbReference>
<feature type="binding site" evidence="4">
    <location>
        <position position="128"/>
    </location>
    <ligand>
        <name>a divalent metal cation</name>
        <dbReference type="ChEBI" id="CHEBI:60240"/>
        <label>2</label>
    </ligand>
</feature>
<evidence type="ECO:0000313" key="5">
    <source>
        <dbReference type="EMBL" id="MDF1585958.1"/>
    </source>
</evidence>